<reference evidence="8" key="2">
    <citation type="submission" date="2023-06" db="EMBL/GenBank/DDBJ databases">
        <title>Black Yeasts Isolated from many extreme environments.</title>
        <authorList>
            <person name="Coleine C."/>
            <person name="Stajich J.E."/>
            <person name="Selbmann L."/>
        </authorList>
    </citation>
    <scope>NUCLEOTIDE SEQUENCE</scope>
    <source>
        <strain evidence="8">CCFEE 5200</strain>
    </source>
</reference>
<name>A0AAN6KKB1_9PEZI</name>
<evidence type="ECO:0000256" key="4">
    <source>
        <dbReference type="PROSITE-ProRule" id="PRU00134"/>
    </source>
</evidence>
<evidence type="ECO:0000313" key="8">
    <source>
        <dbReference type="EMBL" id="KAK0988121.1"/>
    </source>
</evidence>
<evidence type="ECO:0000313" key="9">
    <source>
        <dbReference type="Proteomes" id="UP001175353"/>
    </source>
</evidence>
<reference evidence="7" key="1">
    <citation type="submission" date="2021-12" db="EMBL/GenBank/DDBJ databases">
        <title>Black yeast isolated from Biological Soil Crust.</title>
        <authorList>
            <person name="Kurbessoian T."/>
        </authorList>
    </citation>
    <scope>NUCLEOTIDE SEQUENCE</scope>
    <source>
        <strain evidence="7">CCFEE 5208</strain>
    </source>
</reference>
<dbReference type="Proteomes" id="UP001175353">
    <property type="component" value="Unassembled WGS sequence"/>
</dbReference>
<dbReference type="Proteomes" id="UP001168146">
    <property type="component" value="Unassembled WGS sequence"/>
</dbReference>
<evidence type="ECO:0000256" key="2">
    <source>
        <dbReference type="ARBA" id="ARBA00022771"/>
    </source>
</evidence>
<dbReference type="SUPFAM" id="SSF144232">
    <property type="entry name" value="HIT/MYND zinc finger-like"/>
    <property type="match status" value="1"/>
</dbReference>
<feature type="domain" description="MYND-type" evidence="6">
    <location>
        <begin position="4"/>
        <end position="45"/>
    </location>
</feature>
<keyword evidence="2 4" id="KW-0863">Zinc-finger</keyword>
<evidence type="ECO:0000256" key="1">
    <source>
        <dbReference type="ARBA" id="ARBA00022723"/>
    </source>
</evidence>
<accession>A0AAN6KKB1</accession>
<gene>
    <name evidence="7" type="ORF">LTR82_012815</name>
    <name evidence="8" type="ORF">LTR91_009676</name>
</gene>
<organism evidence="8 9">
    <name type="scientific">Friedmanniomyces endolithicus</name>
    <dbReference type="NCBI Taxonomy" id="329885"/>
    <lineage>
        <taxon>Eukaryota</taxon>
        <taxon>Fungi</taxon>
        <taxon>Dikarya</taxon>
        <taxon>Ascomycota</taxon>
        <taxon>Pezizomycotina</taxon>
        <taxon>Dothideomycetes</taxon>
        <taxon>Dothideomycetidae</taxon>
        <taxon>Mycosphaerellales</taxon>
        <taxon>Teratosphaeriaceae</taxon>
        <taxon>Friedmanniomyces</taxon>
    </lineage>
</organism>
<proteinExistence type="predicted"/>
<protein>
    <recommendedName>
        <fullName evidence="6">MYND-type domain-containing protein</fullName>
    </recommendedName>
</protein>
<dbReference type="EMBL" id="JAUJLE010000080">
    <property type="protein sequence ID" value="KAK0988121.1"/>
    <property type="molecule type" value="Genomic_DNA"/>
</dbReference>
<dbReference type="GO" id="GO:0008270">
    <property type="term" value="F:zinc ion binding"/>
    <property type="evidence" value="ECO:0007669"/>
    <property type="project" value="UniProtKB-KW"/>
</dbReference>
<sequence>MDQCARCHKTAGTNTPLLRCANCQDAKYCSRACQRSDWKEHKLVCGHAGPETNLSDAHTPAPSTDATATAPTPESAAPNPANTRPKIVLLSLAKQPWFDESYSPLLTLLKSKADVTEVTDRDEAYDLLTLANPTTPGIILATNQALTEPKYTTLQRKAVDYVRHHGGTLILMALFSSYARPPNIKTLFQAFGLPWVSGDYHRTEFHVNTAATHVRTEGLVPSYS</sequence>
<dbReference type="PROSITE" id="PS50865">
    <property type="entry name" value="ZF_MYND_2"/>
    <property type="match status" value="1"/>
</dbReference>
<keyword evidence="1" id="KW-0479">Metal-binding</keyword>
<dbReference type="EMBL" id="JASUXU010000053">
    <property type="protein sequence ID" value="KAK0315034.1"/>
    <property type="molecule type" value="Genomic_DNA"/>
</dbReference>
<feature type="region of interest" description="Disordered" evidence="5">
    <location>
        <begin position="51"/>
        <end position="82"/>
    </location>
</feature>
<evidence type="ECO:0000256" key="5">
    <source>
        <dbReference type="SAM" id="MobiDB-lite"/>
    </source>
</evidence>
<keyword evidence="3" id="KW-0862">Zinc</keyword>
<dbReference type="InterPro" id="IPR002893">
    <property type="entry name" value="Znf_MYND"/>
</dbReference>
<dbReference type="Pfam" id="PF01753">
    <property type="entry name" value="zf-MYND"/>
    <property type="match status" value="1"/>
</dbReference>
<dbReference type="AlphaFoldDB" id="A0AAN6KKB1"/>
<keyword evidence="9" id="KW-1185">Reference proteome</keyword>
<feature type="compositionally biased region" description="Low complexity" evidence="5">
    <location>
        <begin position="56"/>
        <end position="82"/>
    </location>
</feature>
<comment type="caution">
    <text evidence="8">The sequence shown here is derived from an EMBL/GenBank/DDBJ whole genome shotgun (WGS) entry which is preliminary data.</text>
</comment>
<evidence type="ECO:0000313" key="7">
    <source>
        <dbReference type="EMBL" id="KAK0315034.1"/>
    </source>
</evidence>
<evidence type="ECO:0000256" key="3">
    <source>
        <dbReference type="ARBA" id="ARBA00022833"/>
    </source>
</evidence>
<dbReference type="PROSITE" id="PS01360">
    <property type="entry name" value="ZF_MYND_1"/>
    <property type="match status" value="1"/>
</dbReference>
<dbReference type="Gene3D" id="6.10.140.2220">
    <property type="match status" value="1"/>
</dbReference>
<evidence type="ECO:0000259" key="6">
    <source>
        <dbReference type="PROSITE" id="PS50865"/>
    </source>
</evidence>